<dbReference type="Proteomes" id="UP000739411">
    <property type="component" value="Unassembled WGS sequence"/>
</dbReference>
<dbReference type="Gene3D" id="1.10.287.130">
    <property type="match status" value="1"/>
</dbReference>
<evidence type="ECO:0000256" key="1">
    <source>
        <dbReference type="ARBA" id="ARBA00000085"/>
    </source>
</evidence>
<gene>
    <name evidence="4" type="ORF">IPJ38_01035</name>
</gene>
<dbReference type="EC" id="2.7.13.3" evidence="2"/>
<proteinExistence type="predicted"/>
<name>A0A935JVQ6_9RHOO</name>
<dbReference type="SUPFAM" id="SSF47384">
    <property type="entry name" value="Homodimeric domain of signal transducing histidine kinase"/>
    <property type="match status" value="1"/>
</dbReference>
<evidence type="ECO:0000259" key="3">
    <source>
        <dbReference type="Pfam" id="PF00512"/>
    </source>
</evidence>
<dbReference type="InterPro" id="IPR003661">
    <property type="entry name" value="HisK_dim/P_dom"/>
</dbReference>
<evidence type="ECO:0000256" key="2">
    <source>
        <dbReference type="ARBA" id="ARBA00012438"/>
    </source>
</evidence>
<dbReference type="EMBL" id="JADJMS010000004">
    <property type="protein sequence ID" value="MBK7413905.1"/>
    <property type="molecule type" value="Genomic_DNA"/>
</dbReference>
<dbReference type="Pfam" id="PF00512">
    <property type="entry name" value="HisKA"/>
    <property type="match status" value="1"/>
</dbReference>
<dbReference type="AlphaFoldDB" id="A0A935JVQ6"/>
<dbReference type="CDD" id="cd00082">
    <property type="entry name" value="HisKA"/>
    <property type="match status" value="1"/>
</dbReference>
<comment type="catalytic activity">
    <reaction evidence="1">
        <text>ATP + protein L-histidine = ADP + protein N-phospho-L-histidine.</text>
        <dbReference type="EC" id="2.7.13.3"/>
    </reaction>
</comment>
<evidence type="ECO:0000313" key="5">
    <source>
        <dbReference type="Proteomes" id="UP000739411"/>
    </source>
</evidence>
<evidence type="ECO:0000313" key="4">
    <source>
        <dbReference type="EMBL" id="MBK7413905.1"/>
    </source>
</evidence>
<organism evidence="4 5">
    <name type="scientific">Candidatus Dechloromonas phosphorivorans</name>
    <dbReference type="NCBI Taxonomy" id="2899244"/>
    <lineage>
        <taxon>Bacteria</taxon>
        <taxon>Pseudomonadati</taxon>
        <taxon>Pseudomonadota</taxon>
        <taxon>Betaproteobacteria</taxon>
        <taxon>Rhodocyclales</taxon>
        <taxon>Azonexaceae</taxon>
        <taxon>Dechloromonas</taxon>
    </lineage>
</organism>
<comment type="caution">
    <text evidence="4">The sequence shown here is derived from an EMBL/GenBank/DDBJ whole genome shotgun (WGS) entry which is preliminary data.</text>
</comment>
<sequence>MSHEIRTPLNAINGMAYLLRRGGLPPEQMNRLDKLEAAGKHLLENHQCGA</sequence>
<dbReference type="GO" id="GO:0000155">
    <property type="term" value="F:phosphorelay sensor kinase activity"/>
    <property type="evidence" value="ECO:0007669"/>
    <property type="project" value="InterPro"/>
</dbReference>
<accession>A0A935JVQ6</accession>
<protein>
    <recommendedName>
        <fullName evidence="2">histidine kinase</fullName>
        <ecNumber evidence="2">2.7.13.3</ecNumber>
    </recommendedName>
</protein>
<feature type="domain" description="Signal transduction histidine kinase dimerisation/phosphoacceptor" evidence="3">
    <location>
        <begin position="1"/>
        <end position="43"/>
    </location>
</feature>
<dbReference type="InterPro" id="IPR036097">
    <property type="entry name" value="HisK_dim/P_sf"/>
</dbReference>
<reference evidence="4 5" key="1">
    <citation type="submission" date="2020-10" db="EMBL/GenBank/DDBJ databases">
        <title>Connecting structure to function with the recovery of over 1000 high-quality activated sludge metagenome-assembled genomes encoding full-length rRNA genes using long-read sequencing.</title>
        <authorList>
            <person name="Singleton C.M."/>
            <person name="Petriglieri F."/>
            <person name="Kristensen J.M."/>
            <person name="Kirkegaard R.H."/>
            <person name="Michaelsen T.Y."/>
            <person name="Andersen M.H."/>
            <person name="Karst S.M."/>
            <person name="Dueholm M.S."/>
            <person name="Nielsen P.H."/>
            <person name="Albertsen M."/>
        </authorList>
    </citation>
    <scope>NUCLEOTIDE SEQUENCE [LARGE SCALE GENOMIC DNA]</scope>
    <source>
        <strain evidence="4">EsbW_18-Q3-R4-48_BATAC.463</strain>
    </source>
</reference>